<proteinExistence type="predicted"/>
<evidence type="ECO:0000256" key="5">
    <source>
        <dbReference type="ARBA" id="ARBA00023015"/>
    </source>
</evidence>
<dbReference type="RefSeq" id="WP_123039596.1">
    <property type="nucleotide sequence ID" value="NZ_CP033433.1"/>
</dbReference>
<dbReference type="CDD" id="cd17536">
    <property type="entry name" value="REC_YesN-like"/>
    <property type="match status" value="1"/>
</dbReference>
<evidence type="ECO:0000313" key="11">
    <source>
        <dbReference type="EMBL" id="AYQ71533.1"/>
    </source>
</evidence>
<dbReference type="SMART" id="SM00342">
    <property type="entry name" value="HTH_ARAC"/>
    <property type="match status" value="1"/>
</dbReference>
<organism evidence="11 12">
    <name type="scientific">Cohnella candidum</name>
    <dbReference type="NCBI Taxonomy" id="2674991"/>
    <lineage>
        <taxon>Bacteria</taxon>
        <taxon>Bacillati</taxon>
        <taxon>Bacillota</taxon>
        <taxon>Bacilli</taxon>
        <taxon>Bacillales</taxon>
        <taxon>Paenibacillaceae</taxon>
        <taxon>Cohnella</taxon>
    </lineage>
</organism>
<keyword evidence="3 8" id="KW-0597">Phosphoprotein</keyword>
<dbReference type="AlphaFoldDB" id="A0A3G3JTH6"/>
<dbReference type="Pfam" id="PF12833">
    <property type="entry name" value="HTH_18"/>
    <property type="match status" value="1"/>
</dbReference>
<feature type="modified residue" description="4-aspartylphosphate" evidence="8">
    <location>
        <position position="55"/>
    </location>
</feature>
<feature type="domain" description="HTH araC/xylS-type" evidence="9">
    <location>
        <begin position="398"/>
        <end position="495"/>
    </location>
</feature>
<accession>A0A3G3JTH6</accession>
<dbReference type="PROSITE" id="PS50110">
    <property type="entry name" value="RESPONSE_REGULATORY"/>
    <property type="match status" value="1"/>
</dbReference>
<dbReference type="InterPro" id="IPR001789">
    <property type="entry name" value="Sig_transdc_resp-reg_receiver"/>
</dbReference>
<dbReference type="InterPro" id="IPR011006">
    <property type="entry name" value="CheY-like_superfamily"/>
</dbReference>
<keyword evidence="5" id="KW-0805">Transcription regulation</keyword>
<dbReference type="InterPro" id="IPR018062">
    <property type="entry name" value="HTH_AraC-typ_CS"/>
</dbReference>
<feature type="domain" description="Response regulatory" evidence="10">
    <location>
        <begin position="3"/>
        <end position="120"/>
    </location>
</feature>
<dbReference type="InterPro" id="IPR018060">
    <property type="entry name" value="HTH_AraC"/>
</dbReference>
<evidence type="ECO:0000256" key="1">
    <source>
        <dbReference type="ARBA" id="ARBA00004496"/>
    </source>
</evidence>
<dbReference type="Proteomes" id="UP000269097">
    <property type="component" value="Chromosome"/>
</dbReference>
<comment type="subcellular location">
    <subcellularLocation>
        <location evidence="1">Cytoplasm</location>
    </subcellularLocation>
</comment>
<dbReference type="PRINTS" id="PR00032">
    <property type="entry name" value="HTHARAC"/>
</dbReference>
<keyword evidence="6" id="KW-0238">DNA-binding</keyword>
<keyword evidence="12" id="KW-1185">Reference proteome</keyword>
<dbReference type="Gene3D" id="3.40.50.2300">
    <property type="match status" value="1"/>
</dbReference>
<dbReference type="GO" id="GO:0003700">
    <property type="term" value="F:DNA-binding transcription factor activity"/>
    <property type="evidence" value="ECO:0007669"/>
    <property type="project" value="InterPro"/>
</dbReference>
<dbReference type="SMART" id="SM00448">
    <property type="entry name" value="REC"/>
    <property type="match status" value="1"/>
</dbReference>
<keyword evidence="2" id="KW-0963">Cytoplasm</keyword>
<dbReference type="SUPFAM" id="SSF46689">
    <property type="entry name" value="Homeodomain-like"/>
    <property type="match status" value="2"/>
</dbReference>
<keyword evidence="7" id="KW-0804">Transcription</keyword>
<keyword evidence="4" id="KW-0902">Two-component regulatory system</keyword>
<gene>
    <name evidence="11" type="ORF">EAV92_02400</name>
</gene>
<evidence type="ECO:0000256" key="3">
    <source>
        <dbReference type="ARBA" id="ARBA00022553"/>
    </source>
</evidence>
<dbReference type="Gene3D" id="1.10.10.60">
    <property type="entry name" value="Homeodomain-like"/>
    <property type="match status" value="2"/>
</dbReference>
<dbReference type="KEGG" id="coh:EAV92_02400"/>
<dbReference type="SUPFAM" id="SSF52172">
    <property type="entry name" value="CheY-like"/>
    <property type="match status" value="1"/>
</dbReference>
<name>A0A3G3JTH6_9BACL</name>
<evidence type="ECO:0000256" key="6">
    <source>
        <dbReference type="ARBA" id="ARBA00023125"/>
    </source>
</evidence>
<dbReference type="PROSITE" id="PS01124">
    <property type="entry name" value="HTH_ARAC_FAMILY_2"/>
    <property type="match status" value="1"/>
</dbReference>
<dbReference type="InterPro" id="IPR020449">
    <property type="entry name" value="Tscrpt_reg_AraC-type_HTH"/>
</dbReference>
<dbReference type="Pfam" id="PF00072">
    <property type="entry name" value="Response_reg"/>
    <property type="match status" value="1"/>
</dbReference>
<evidence type="ECO:0000313" key="12">
    <source>
        <dbReference type="Proteomes" id="UP000269097"/>
    </source>
</evidence>
<evidence type="ECO:0000256" key="2">
    <source>
        <dbReference type="ARBA" id="ARBA00022490"/>
    </source>
</evidence>
<dbReference type="PANTHER" id="PTHR42713">
    <property type="entry name" value="HISTIDINE KINASE-RELATED"/>
    <property type="match status" value="1"/>
</dbReference>
<protein>
    <submittedName>
        <fullName evidence="11">Response regulator</fullName>
    </submittedName>
</protein>
<dbReference type="InterPro" id="IPR009057">
    <property type="entry name" value="Homeodomain-like_sf"/>
</dbReference>
<reference evidence="11 12" key="1">
    <citation type="submission" date="2018-10" db="EMBL/GenBank/DDBJ databases">
        <title>Genome Sequence of Cohnella sp.</title>
        <authorList>
            <person name="Srinivasan S."/>
            <person name="Kim M.K."/>
        </authorList>
    </citation>
    <scope>NUCLEOTIDE SEQUENCE [LARGE SCALE GENOMIC DNA]</scope>
    <source>
        <strain evidence="11 12">18JY8-7</strain>
    </source>
</reference>
<dbReference type="GO" id="GO:0000160">
    <property type="term" value="P:phosphorelay signal transduction system"/>
    <property type="evidence" value="ECO:0007669"/>
    <property type="project" value="UniProtKB-KW"/>
</dbReference>
<dbReference type="InterPro" id="IPR051552">
    <property type="entry name" value="HptR"/>
</dbReference>
<evidence type="ECO:0000259" key="10">
    <source>
        <dbReference type="PROSITE" id="PS50110"/>
    </source>
</evidence>
<evidence type="ECO:0000256" key="4">
    <source>
        <dbReference type="ARBA" id="ARBA00023012"/>
    </source>
</evidence>
<evidence type="ECO:0000259" key="9">
    <source>
        <dbReference type="PROSITE" id="PS01124"/>
    </source>
</evidence>
<evidence type="ECO:0000256" key="8">
    <source>
        <dbReference type="PROSITE-ProRule" id="PRU00169"/>
    </source>
</evidence>
<dbReference type="PROSITE" id="PS00041">
    <property type="entry name" value="HTH_ARAC_FAMILY_1"/>
    <property type="match status" value="1"/>
</dbReference>
<dbReference type="GO" id="GO:0005737">
    <property type="term" value="C:cytoplasm"/>
    <property type="evidence" value="ECO:0007669"/>
    <property type="project" value="UniProtKB-SubCell"/>
</dbReference>
<dbReference type="PANTHER" id="PTHR42713:SF3">
    <property type="entry name" value="TRANSCRIPTIONAL REGULATORY PROTEIN HPTR"/>
    <property type="match status" value="1"/>
</dbReference>
<sequence length="495" mass="56036">MLKAVLFDDEFIVLEALGALVDWKGLGIELAGTASDGLSAMELFRRIRPDIVLTDIRMPGKDGLQLIGEIMDEAPETCCIVFSGFNEFDYVKRAIRLGVVDYIEKPITEISIEQALRKALGQIGKQEETRKLERLWEASKHDLLEKAVWDLLLRGREAENKWREVFGPQAGQVHGITVLAAVEPFKLPDHPAYRTVYLRSDQSYLAVVFCLMELSNTYWDDVSADLENANVAVGLGNERMEPGEVPDSLKEAQRALRSALFLGVKGFLPFGELGGRMTSSNELPEREEAIILSMRAGNKAMLMEQVDRFIQWIQTSKLDPDLAESEMLKLIYSAWEAAKETGVEAGRSYVPPETFVPHLEIREMAAKGKLTAWFRDRMESIAESGMNLRENTKHTAVQQARRYIESNLARDVSLQEVADHVGLNATYLSVLFKEVMGETYIKYLTRFRMERAKSLLRKGLKVNEVSEKVGYLTHRHFTEVFKKYTGQTPGQFKDS</sequence>
<dbReference type="GO" id="GO:0043565">
    <property type="term" value="F:sequence-specific DNA binding"/>
    <property type="evidence" value="ECO:0007669"/>
    <property type="project" value="InterPro"/>
</dbReference>
<dbReference type="EMBL" id="CP033433">
    <property type="protein sequence ID" value="AYQ71533.1"/>
    <property type="molecule type" value="Genomic_DNA"/>
</dbReference>
<evidence type="ECO:0000256" key="7">
    <source>
        <dbReference type="ARBA" id="ARBA00023163"/>
    </source>
</evidence>